<dbReference type="Pfam" id="PF13377">
    <property type="entry name" value="Peripla_BP_3"/>
    <property type="match status" value="1"/>
</dbReference>
<protein>
    <submittedName>
        <fullName evidence="5">LacI family transcription regulator [Rhodococcus jostii RHA1]</fullName>
    </submittedName>
</protein>
<dbReference type="CDD" id="cd06267">
    <property type="entry name" value="PBP1_LacI_sugar_binding-like"/>
    <property type="match status" value="1"/>
</dbReference>
<evidence type="ECO:0000256" key="3">
    <source>
        <dbReference type="ARBA" id="ARBA00023163"/>
    </source>
</evidence>
<dbReference type="AlphaFoldDB" id="A0A375YKG6"/>
<keyword evidence="1" id="KW-0805">Transcription regulation</keyword>
<reference evidence="5 6" key="1">
    <citation type="submission" date="2018-05" db="EMBL/GenBank/DDBJ databases">
        <authorList>
            <consortium name="IHU Genomes"/>
        </authorList>
    </citation>
    <scope>NUCLEOTIDE SEQUENCE [LARGE SCALE GENOMIC DNA]</scope>
    <source>
        <strain evidence="5 6">P7335</strain>
    </source>
</reference>
<dbReference type="InterPro" id="IPR000843">
    <property type="entry name" value="HTH_LacI"/>
</dbReference>
<organism evidence="5 6">
    <name type="scientific">Mycolicibacterium parafortuitum</name>
    <name type="common">Mycobacterium parafortuitum</name>
    <dbReference type="NCBI Taxonomy" id="39692"/>
    <lineage>
        <taxon>Bacteria</taxon>
        <taxon>Bacillati</taxon>
        <taxon>Actinomycetota</taxon>
        <taxon>Actinomycetes</taxon>
        <taxon>Mycobacteriales</taxon>
        <taxon>Mycobacteriaceae</taxon>
        <taxon>Mycolicibacterium</taxon>
    </lineage>
</organism>
<dbReference type="SUPFAM" id="SSF47413">
    <property type="entry name" value="lambda repressor-like DNA-binding domains"/>
    <property type="match status" value="1"/>
</dbReference>
<keyword evidence="2" id="KW-0238">DNA-binding</keyword>
<dbReference type="RefSeq" id="WP_083145891.1">
    <property type="nucleotide sequence ID" value="NZ_MVID01000027.1"/>
</dbReference>
<gene>
    <name evidence="5" type="ORF">MPP7335_03414</name>
</gene>
<dbReference type="PANTHER" id="PTHR30146">
    <property type="entry name" value="LACI-RELATED TRANSCRIPTIONAL REPRESSOR"/>
    <property type="match status" value="1"/>
</dbReference>
<dbReference type="SUPFAM" id="SSF53822">
    <property type="entry name" value="Periplasmic binding protein-like I"/>
    <property type="match status" value="1"/>
</dbReference>
<evidence type="ECO:0000256" key="1">
    <source>
        <dbReference type="ARBA" id="ARBA00023015"/>
    </source>
</evidence>
<dbReference type="InterPro" id="IPR028082">
    <property type="entry name" value="Peripla_BP_I"/>
</dbReference>
<evidence type="ECO:0000256" key="2">
    <source>
        <dbReference type="ARBA" id="ARBA00023125"/>
    </source>
</evidence>
<dbReference type="InterPro" id="IPR046335">
    <property type="entry name" value="LacI/GalR-like_sensor"/>
</dbReference>
<evidence type="ECO:0000259" key="4">
    <source>
        <dbReference type="PROSITE" id="PS50932"/>
    </source>
</evidence>
<dbReference type="GO" id="GO:0000976">
    <property type="term" value="F:transcription cis-regulatory region binding"/>
    <property type="evidence" value="ECO:0007669"/>
    <property type="project" value="TreeGrafter"/>
</dbReference>
<dbReference type="Proteomes" id="UP000252008">
    <property type="component" value="Unassembled WGS sequence"/>
</dbReference>
<dbReference type="STRING" id="39692.BST38_23495"/>
<keyword evidence="3" id="KW-0804">Transcription</keyword>
<sequence length="349" mass="37013">MIPKQTVNMTDVAARCGVSIASVSRALRGEPGVSPATRDRILSAARELSYVISPEASRLSGGPTGRVGVVVPRVDAWFYSTIVAGIADEFDTVGIDLVLCTLPDPAARHRFFEALPLRRKVDAVIVVSLPLSSRERTRIDQLGVPAVFVGGHRDVGARVWIGIDDELAARQAVGHLLRIGHRDIAMIQAGPADPDDTDTPWATDQARIDGFHGQMREAGLADPTVVTVKWSIDGGSRGMEELLSRTEPPTAVFCHSDEIALGALRTLRRAGVAVPHQISVIGVDDHPSADVNDLTTVAQPVRDQGRIAAQAVLTQLGGAATVSASAQRVNAATTLPTRLVIRGSTAPPR</sequence>
<accession>A0A375YKG6</accession>
<keyword evidence="6" id="KW-1185">Reference proteome</keyword>
<dbReference type="InterPro" id="IPR010982">
    <property type="entry name" value="Lambda_DNA-bd_dom_sf"/>
</dbReference>
<dbReference type="EMBL" id="UEGS01000001">
    <property type="protein sequence ID" value="SRX81658.1"/>
    <property type="molecule type" value="Genomic_DNA"/>
</dbReference>
<dbReference type="PANTHER" id="PTHR30146:SF109">
    <property type="entry name" value="HTH-TYPE TRANSCRIPTIONAL REGULATOR GALS"/>
    <property type="match status" value="1"/>
</dbReference>
<evidence type="ECO:0000313" key="6">
    <source>
        <dbReference type="Proteomes" id="UP000252008"/>
    </source>
</evidence>
<evidence type="ECO:0000313" key="5">
    <source>
        <dbReference type="EMBL" id="SRX81658.1"/>
    </source>
</evidence>
<dbReference type="Gene3D" id="3.40.50.2300">
    <property type="match status" value="2"/>
</dbReference>
<name>A0A375YKG6_MYCPF</name>
<dbReference type="Pfam" id="PF00356">
    <property type="entry name" value="LacI"/>
    <property type="match status" value="1"/>
</dbReference>
<dbReference type="SMART" id="SM00354">
    <property type="entry name" value="HTH_LACI"/>
    <property type="match status" value="1"/>
</dbReference>
<dbReference type="GO" id="GO:0003700">
    <property type="term" value="F:DNA-binding transcription factor activity"/>
    <property type="evidence" value="ECO:0007669"/>
    <property type="project" value="TreeGrafter"/>
</dbReference>
<dbReference type="PROSITE" id="PS50932">
    <property type="entry name" value="HTH_LACI_2"/>
    <property type="match status" value="1"/>
</dbReference>
<feature type="domain" description="HTH lacI-type" evidence="4">
    <location>
        <begin position="7"/>
        <end position="61"/>
    </location>
</feature>
<proteinExistence type="predicted"/>
<dbReference type="CDD" id="cd01392">
    <property type="entry name" value="HTH_LacI"/>
    <property type="match status" value="1"/>
</dbReference>
<dbReference type="Gene3D" id="1.10.260.40">
    <property type="entry name" value="lambda repressor-like DNA-binding domains"/>
    <property type="match status" value="1"/>
</dbReference>